<dbReference type="Pfam" id="PF13411">
    <property type="entry name" value="MerR_1"/>
    <property type="match status" value="1"/>
</dbReference>
<dbReference type="SUPFAM" id="SSF46955">
    <property type="entry name" value="Putative DNA-binding domain"/>
    <property type="match status" value="1"/>
</dbReference>
<evidence type="ECO:0000313" key="3">
    <source>
        <dbReference type="Proteomes" id="UP000312102"/>
    </source>
</evidence>
<dbReference type="InterPro" id="IPR009061">
    <property type="entry name" value="DNA-bd_dom_put_sf"/>
</dbReference>
<dbReference type="InterPro" id="IPR000551">
    <property type="entry name" value="MerR-type_HTH_dom"/>
</dbReference>
<dbReference type="FunFam" id="1.10.1660.10:FF:000003">
    <property type="entry name" value="MerR family transcriptional regulator"/>
    <property type="match status" value="1"/>
</dbReference>
<dbReference type="GO" id="GO:0003677">
    <property type="term" value="F:DNA binding"/>
    <property type="evidence" value="ECO:0007669"/>
    <property type="project" value="InterPro"/>
</dbReference>
<evidence type="ECO:0000259" key="1">
    <source>
        <dbReference type="PROSITE" id="PS50937"/>
    </source>
</evidence>
<evidence type="ECO:0000313" key="2">
    <source>
        <dbReference type="EMBL" id="QDD13684.1"/>
    </source>
</evidence>
<organism evidence="2 3">
    <name type="scientific">Candidatus Methylopumilus rimovensis</name>
    <dbReference type="NCBI Taxonomy" id="2588535"/>
    <lineage>
        <taxon>Bacteria</taxon>
        <taxon>Pseudomonadati</taxon>
        <taxon>Pseudomonadota</taxon>
        <taxon>Betaproteobacteria</taxon>
        <taxon>Nitrosomonadales</taxon>
        <taxon>Methylophilaceae</taxon>
        <taxon>Candidatus Methylopumilus</taxon>
    </lineage>
</organism>
<dbReference type="PROSITE" id="PS50937">
    <property type="entry name" value="HTH_MERR_2"/>
    <property type="match status" value="1"/>
</dbReference>
<dbReference type="RefSeq" id="WP_139873595.1">
    <property type="nucleotide sequence ID" value="NZ_CP040985.1"/>
</dbReference>
<dbReference type="Proteomes" id="UP000312102">
    <property type="component" value="Chromosome"/>
</dbReference>
<dbReference type="CDD" id="cd04765">
    <property type="entry name" value="HTH_MlrA-like_sg2"/>
    <property type="match status" value="1"/>
</dbReference>
<name>A0AAE6FT23_9PROT</name>
<proteinExistence type="predicted"/>
<reference evidence="2 3" key="1">
    <citation type="journal article" date="2019" name="ISME J.">
        <title>Evolution in action: habitat transition from sediment to the pelagial leads to genome streamlining in Methylophilaceae.</title>
        <authorList>
            <person name="Salcher M."/>
            <person name="Schaefle D."/>
            <person name="Kaspar M."/>
            <person name="Neuenschwander S.M."/>
            <person name="Ghai R."/>
        </authorList>
    </citation>
    <scope>NUCLEOTIDE SEQUENCE [LARGE SCALE GENOMIC DNA]</scope>
    <source>
        <strain evidence="2 3">MMS-RI-1</strain>
    </source>
</reference>
<dbReference type="AlphaFoldDB" id="A0AAE6FT23"/>
<dbReference type="KEGG" id="mrk:FIT61_04425"/>
<protein>
    <submittedName>
        <fullName evidence="2">MerR family transcriptional regulator</fullName>
    </submittedName>
</protein>
<dbReference type="GO" id="GO:0006355">
    <property type="term" value="P:regulation of DNA-templated transcription"/>
    <property type="evidence" value="ECO:0007669"/>
    <property type="project" value="InterPro"/>
</dbReference>
<accession>A0AAE6FT23</accession>
<dbReference type="Gene3D" id="1.10.1660.10">
    <property type="match status" value="1"/>
</dbReference>
<gene>
    <name evidence="2" type="ORF">FIT61_04425</name>
</gene>
<feature type="domain" description="HTH merR-type" evidence="1">
    <location>
        <begin position="18"/>
        <end position="88"/>
    </location>
</feature>
<dbReference type="EMBL" id="CP040986">
    <property type="protein sequence ID" value="QDD13684.1"/>
    <property type="molecule type" value="Genomic_DNA"/>
</dbReference>
<dbReference type="SMART" id="SM00422">
    <property type="entry name" value="HTH_MERR"/>
    <property type="match status" value="1"/>
</dbReference>
<keyword evidence="3" id="KW-1185">Reference proteome</keyword>
<sequence length="146" mass="17195">MERKLKSPVLPEIPSKRYFAIGEVSELCLVKAHVLRYWEQEFDQLKDIKRRGNRRYYQLPEVLLIRKIRELLHDEGFTIQGAKQRLKDKNFVKEVKQAEPPREFQVTKQGQVELPLENLNQSNSLAGLNIKSIKDELLSIIELLKK</sequence>